<dbReference type="Proteomes" id="UP000298588">
    <property type="component" value="Chromosome"/>
</dbReference>
<dbReference type="CDD" id="cd14748">
    <property type="entry name" value="PBP2_UgpB"/>
    <property type="match status" value="1"/>
</dbReference>
<dbReference type="InterPro" id="IPR006059">
    <property type="entry name" value="SBP"/>
</dbReference>
<keyword evidence="3" id="KW-0574">Periplasm</keyword>
<dbReference type="GO" id="GO:0042597">
    <property type="term" value="C:periplasmic space"/>
    <property type="evidence" value="ECO:0007669"/>
    <property type="project" value="UniProtKB-SubCell"/>
</dbReference>
<keyword evidence="5" id="KW-1185">Reference proteome</keyword>
<dbReference type="Gene3D" id="3.40.190.10">
    <property type="entry name" value="Periplasmic binding protein-like II"/>
    <property type="match status" value="2"/>
</dbReference>
<dbReference type="KEGG" id="paqt:E8L99_19980"/>
<dbReference type="PANTHER" id="PTHR43649">
    <property type="entry name" value="ARABINOSE-BINDING PROTEIN-RELATED"/>
    <property type="match status" value="1"/>
</dbReference>
<comment type="similarity">
    <text evidence="2">Belongs to the bacterial solute-binding protein 1 family.</text>
</comment>
<evidence type="ECO:0000256" key="1">
    <source>
        <dbReference type="ARBA" id="ARBA00004418"/>
    </source>
</evidence>
<sequence length="435" mass="47585">MPLNPGATMTTTRRTFLASAAATVAIPAYLRAQGATVELNVQYSIPVLFKDLMEKLAADFQKANPTIAIKLRAPEVGYEEILQRNLRDVVTNSLPDVAFHGLNRQRTLDERRIPVDLKPFMDADPETASLGFSPSLLSLGQTGTKQTGIGFAMSTPIMYYNADLLKAAGGDPDKLPTTWDEVIRLAAAISAPAQNRTGLFYDWTITGNWAWQALVMSHGGTMLNADETRVAFADEPGQKAMRVLRKMVDDGKMPDIRPDTAFQDFFSGRLGMSMQSTAQLGRYNREIGGRFKLVCGRFPLSAANPRLPAGGNVAMMFAKDRVKQEAAWKFIKYATGPIGATAMVNATGYMPGTTIPAAREELLGKFYRDNPNHMVAIRQQDVINGWYAFPGQNALRITDVINDHLQSVVNKSKPADEALTAMAAAVQPLLPRRAS</sequence>
<dbReference type="OrthoDB" id="2509690at2"/>
<proteinExistence type="inferred from homology"/>
<dbReference type="Pfam" id="PF13416">
    <property type="entry name" value="SBP_bac_8"/>
    <property type="match status" value="1"/>
</dbReference>
<dbReference type="InterPro" id="IPR050490">
    <property type="entry name" value="Bact_solute-bd_prot1"/>
</dbReference>
<name>A0A4D7QJN4_9HYPH</name>
<comment type="subcellular location">
    <subcellularLocation>
        <location evidence="1">Periplasm</location>
    </subcellularLocation>
</comment>
<gene>
    <name evidence="4" type="ORF">E8L99_19980</name>
</gene>
<evidence type="ECO:0000313" key="4">
    <source>
        <dbReference type="EMBL" id="QCK87870.1"/>
    </source>
</evidence>
<evidence type="ECO:0000256" key="3">
    <source>
        <dbReference type="ARBA" id="ARBA00022764"/>
    </source>
</evidence>
<dbReference type="SUPFAM" id="SSF53850">
    <property type="entry name" value="Periplasmic binding protein-like II"/>
    <property type="match status" value="1"/>
</dbReference>
<reference evidence="4 5" key="1">
    <citation type="submission" date="2019-04" db="EMBL/GenBank/DDBJ databases">
        <title>Phreatobacter aquaticus sp. nov.</title>
        <authorList>
            <person name="Choi A."/>
            <person name="Baek K."/>
        </authorList>
    </citation>
    <scope>NUCLEOTIDE SEQUENCE [LARGE SCALE GENOMIC DNA]</scope>
    <source>
        <strain evidence="4 5">NMCR1094</strain>
    </source>
</reference>
<accession>A0A4D7QJN4</accession>
<dbReference type="EMBL" id="CP039865">
    <property type="protein sequence ID" value="QCK87870.1"/>
    <property type="molecule type" value="Genomic_DNA"/>
</dbReference>
<protein>
    <submittedName>
        <fullName evidence="4">ABC transporter substrate-binding protein</fullName>
    </submittedName>
</protein>
<evidence type="ECO:0000313" key="5">
    <source>
        <dbReference type="Proteomes" id="UP000298588"/>
    </source>
</evidence>
<organism evidence="4 5">
    <name type="scientific">Phreatobacter aquaticus</name>
    <dbReference type="NCBI Taxonomy" id="2570229"/>
    <lineage>
        <taxon>Bacteria</taxon>
        <taxon>Pseudomonadati</taxon>
        <taxon>Pseudomonadota</taxon>
        <taxon>Alphaproteobacteria</taxon>
        <taxon>Hyphomicrobiales</taxon>
        <taxon>Phreatobacteraceae</taxon>
        <taxon>Phreatobacter</taxon>
    </lineage>
</organism>
<dbReference type="AlphaFoldDB" id="A0A4D7QJN4"/>
<dbReference type="PANTHER" id="PTHR43649:SF30">
    <property type="entry name" value="ABC TRANSPORTER SUBSTRATE-BINDING PROTEIN"/>
    <property type="match status" value="1"/>
</dbReference>
<evidence type="ECO:0000256" key="2">
    <source>
        <dbReference type="ARBA" id="ARBA00008520"/>
    </source>
</evidence>